<dbReference type="Pfam" id="PF02706">
    <property type="entry name" value="Wzz"/>
    <property type="match status" value="1"/>
</dbReference>
<dbReference type="Pfam" id="PF13807">
    <property type="entry name" value="GNVR"/>
    <property type="match status" value="1"/>
</dbReference>
<comment type="subcellular location">
    <subcellularLocation>
        <location evidence="1">Cell membrane</location>
        <topology evidence="1">Multi-pass membrane protein</topology>
    </subcellularLocation>
</comment>
<keyword evidence="4 6" id="KW-1133">Transmembrane helix</keyword>
<reference evidence="9 10" key="1">
    <citation type="submission" date="2018-05" db="EMBL/GenBank/DDBJ databases">
        <title>Genomic Encyclopedia of Type Strains, Phase IV (KMG-IV): sequencing the most valuable type-strain genomes for metagenomic binning, comparative biology and taxonomic classification.</title>
        <authorList>
            <person name="Goeker M."/>
        </authorList>
    </citation>
    <scope>NUCLEOTIDE SEQUENCE [LARGE SCALE GENOMIC DNA]</scope>
    <source>
        <strain evidence="9 10">DSM 25350</strain>
    </source>
</reference>
<name>A0A316FRS3_9GAMM</name>
<protein>
    <submittedName>
        <fullName evidence="9">LPS O-antigen subunit length determinant protein (WzzB/FepE family)</fullName>
    </submittedName>
</protein>
<feature type="domain" description="Tyrosine-protein kinase G-rich" evidence="8">
    <location>
        <begin position="264"/>
        <end position="327"/>
    </location>
</feature>
<evidence type="ECO:0000313" key="10">
    <source>
        <dbReference type="Proteomes" id="UP000245790"/>
    </source>
</evidence>
<dbReference type="EMBL" id="QGGU01000006">
    <property type="protein sequence ID" value="PWK50872.1"/>
    <property type="molecule type" value="Genomic_DNA"/>
</dbReference>
<dbReference type="PANTHER" id="PTHR32309">
    <property type="entry name" value="TYROSINE-PROTEIN KINASE"/>
    <property type="match status" value="1"/>
</dbReference>
<feature type="transmembrane region" description="Helical" evidence="6">
    <location>
        <begin position="49"/>
        <end position="68"/>
    </location>
</feature>
<keyword evidence="5 6" id="KW-0472">Membrane</keyword>
<comment type="caution">
    <text evidence="9">The sequence shown here is derived from an EMBL/GenBank/DDBJ whole genome shotgun (WGS) entry which is preliminary data.</text>
</comment>
<evidence type="ECO:0000259" key="7">
    <source>
        <dbReference type="Pfam" id="PF02706"/>
    </source>
</evidence>
<dbReference type="PANTHER" id="PTHR32309:SF13">
    <property type="entry name" value="FERRIC ENTEROBACTIN TRANSPORT PROTEIN FEPE"/>
    <property type="match status" value="1"/>
</dbReference>
<evidence type="ECO:0000256" key="4">
    <source>
        <dbReference type="ARBA" id="ARBA00022989"/>
    </source>
</evidence>
<dbReference type="GO" id="GO:0005886">
    <property type="term" value="C:plasma membrane"/>
    <property type="evidence" value="ECO:0007669"/>
    <property type="project" value="UniProtKB-SubCell"/>
</dbReference>
<evidence type="ECO:0000256" key="1">
    <source>
        <dbReference type="ARBA" id="ARBA00004651"/>
    </source>
</evidence>
<gene>
    <name evidence="9" type="ORF">C8D97_106163</name>
</gene>
<feature type="domain" description="Polysaccharide chain length determinant N-terminal" evidence="7">
    <location>
        <begin position="33"/>
        <end position="108"/>
    </location>
</feature>
<evidence type="ECO:0000256" key="3">
    <source>
        <dbReference type="ARBA" id="ARBA00022692"/>
    </source>
</evidence>
<evidence type="ECO:0000259" key="8">
    <source>
        <dbReference type="Pfam" id="PF13807"/>
    </source>
</evidence>
<evidence type="ECO:0000256" key="5">
    <source>
        <dbReference type="ARBA" id="ARBA00023136"/>
    </source>
</evidence>
<evidence type="ECO:0000313" key="9">
    <source>
        <dbReference type="EMBL" id="PWK50872.1"/>
    </source>
</evidence>
<evidence type="ECO:0000256" key="6">
    <source>
        <dbReference type="SAM" id="Phobius"/>
    </source>
</evidence>
<accession>A0A316FRS3</accession>
<feature type="transmembrane region" description="Helical" evidence="6">
    <location>
        <begin position="307"/>
        <end position="330"/>
    </location>
</feature>
<dbReference type="Proteomes" id="UP000245790">
    <property type="component" value="Unassembled WGS sequence"/>
</dbReference>
<dbReference type="InterPro" id="IPR003856">
    <property type="entry name" value="LPS_length_determ_N"/>
</dbReference>
<dbReference type="InterPro" id="IPR032807">
    <property type="entry name" value="GNVR"/>
</dbReference>
<dbReference type="GO" id="GO:0004713">
    <property type="term" value="F:protein tyrosine kinase activity"/>
    <property type="evidence" value="ECO:0007669"/>
    <property type="project" value="TreeGrafter"/>
</dbReference>
<sequence>MPEHNNESLERKLKDLETRYSKLATSSSTGDSDEIDLRELWRAIWQGKWIIIGVTFLFTAASVVYAFTLPNEYKSTAILAPASQNSSAGGLAKLAGQFGGLASLAGINLSGAGGEDKSVIAMEIIKTWGFLEDYIRENNIEAEVFAAKGWDRKTNKIIFDEGIYDTESKKWVREVASSKGETAMPNSWELYEKFKDRVRISQDKNSGLVKLSVEYYSPYMAKEWVDKLVLAINGHIQTQDKAEAKKSIEYLNKKINETNIAGMQAVFYQLIEEQTKTLMLAEVSDEYVFKTISPAKVAEEESKPKRALISVLGTILGGLFAMTFVLISYFRIDKKE</sequence>
<organism evidence="9 10">
    <name type="scientific">Pleionea mediterranea</name>
    <dbReference type="NCBI Taxonomy" id="523701"/>
    <lineage>
        <taxon>Bacteria</taxon>
        <taxon>Pseudomonadati</taxon>
        <taxon>Pseudomonadota</taxon>
        <taxon>Gammaproteobacteria</taxon>
        <taxon>Oceanospirillales</taxon>
        <taxon>Pleioneaceae</taxon>
        <taxon>Pleionea</taxon>
    </lineage>
</organism>
<keyword evidence="10" id="KW-1185">Reference proteome</keyword>
<dbReference type="AlphaFoldDB" id="A0A316FRS3"/>
<dbReference type="OrthoDB" id="9775724at2"/>
<dbReference type="InterPro" id="IPR050445">
    <property type="entry name" value="Bact_polysacc_biosynth/exp"/>
</dbReference>
<dbReference type="RefSeq" id="WP_109763532.1">
    <property type="nucleotide sequence ID" value="NZ_QGGU01000006.1"/>
</dbReference>
<proteinExistence type="predicted"/>
<keyword evidence="3 6" id="KW-0812">Transmembrane</keyword>
<evidence type="ECO:0000256" key="2">
    <source>
        <dbReference type="ARBA" id="ARBA00022475"/>
    </source>
</evidence>
<keyword evidence="2" id="KW-1003">Cell membrane</keyword>